<dbReference type="Gene3D" id="1.25.40.20">
    <property type="entry name" value="Ankyrin repeat-containing domain"/>
    <property type="match status" value="1"/>
</dbReference>
<proteinExistence type="predicted"/>
<dbReference type="SUPFAM" id="SSF48403">
    <property type="entry name" value="Ankyrin repeat"/>
    <property type="match status" value="1"/>
</dbReference>
<dbReference type="SUPFAM" id="SSF54236">
    <property type="entry name" value="Ubiquitin-like"/>
    <property type="match status" value="1"/>
</dbReference>
<gene>
    <name evidence="2" type="ORF">OS493_018685</name>
</gene>
<organism evidence="2 3">
    <name type="scientific">Desmophyllum pertusum</name>
    <dbReference type="NCBI Taxonomy" id="174260"/>
    <lineage>
        <taxon>Eukaryota</taxon>
        <taxon>Metazoa</taxon>
        <taxon>Cnidaria</taxon>
        <taxon>Anthozoa</taxon>
        <taxon>Hexacorallia</taxon>
        <taxon>Scleractinia</taxon>
        <taxon>Caryophylliina</taxon>
        <taxon>Caryophylliidae</taxon>
        <taxon>Desmophyllum</taxon>
    </lineage>
</organism>
<sequence length="742" mass="83957">MEEQGESSETASVTEAPDAFQVHVQLPTGETLSFQAKRSSNVRDLKMLVEVTSGVPSDLFTLVHNRGDNNAIDLNDETKMADVEAQSEVSAADESVASDTQASESARSVTFELCIPLWWQRFVDRCMKRDNRQILKRICIKMNQISSEERAFVAAFIAAQKGDGQLFQSLLSGDVKVDVEQTVLCSGRTLLHAAVAGGNFSCAAAIFMNGGWALLSRADCQGVTPMDMAKNTNQPDLVELLDQYVELRSREASGNAESAVGKTSEDDVEIRSREVSENESAIGKTSEDDLKGLGVDVLRVDGEKNEKSKQDNSARSAVDDTILKVRDELTREANQRRENKEEFSEGSFPVRTVPQRMLNRGLNPQLKLHMPLRACRSLNTHDRSPATNPVLTCVEEIKGLSGKAIPGVRKVEEKLPRVNTPPSSPRNSPRMGRKLVPSLLNPERPGSPILRPRSPLSPRPKTSLLSRPRSPTSPTMRTNVIRTCSSPEPRRRAITFHGGENEDDRQMSSQMEDFLMSHYDSREKRPWNVWKTSMRKTQFDVSDDDDDSSSEDENDKFARFLQTSSRRKTFEMWVTDKEAALARKQTVLAGIAKQEAITKKREDNWRQLTGKTYQEWLEEKRDNNMGKAAEIEQRERIKARQEATAKRREANLRQLIAAKAHQQQEWFEEKGLNKNQGKSTESDERKAEAIRKYQEWMRAKDAEALAREDRLREEAAAKFTETKQKRDDKMQSAWYKKKLFNM</sequence>
<reference evidence="2" key="1">
    <citation type="submission" date="2023-01" db="EMBL/GenBank/DDBJ databases">
        <title>Genome assembly of the deep-sea coral Lophelia pertusa.</title>
        <authorList>
            <person name="Herrera S."/>
            <person name="Cordes E."/>
        </authorList>
    </citation>
    <scope>NUCLEOTIDE SEQUENCE</scope>
    <source>
        <strain evidence="2">USNM1676648</strain>
        <tissue evidence="2">Polyp</tissue>
    </source>
</reference>
<dbReference type="Proteomes" id="UP001163046">
    <property type="component" value="Unassembled WGS sequence"/>
</dbReference>
<dbReference type="CDD" id="cd17039">
    <property type="entry name" value="Ubl_ubiquitin_like"/>
    <property type="match status" value="1"/>
</dbReference>
<accession>A0A9W9ZNT9</accession>
<dbReference type="InterPro" id="IPR002110">
    <property type="entry name" value="Ankyrin_rpt"/>
</dbReference>
<dbReference type="AlphaFoldDB" id="A0A9W9ZNT9"/>
<feature type="region of interest" description="Disordered" evidence="1">
    <location>
        <begin position="252"/>
        <end position="287"/>
    </location>
</feature>
<name>A0A9W9ZNT9_9CNID</name>
<feature type="compositionally biased region" description="Low complexity" evidence="1">
    <location>
        <begin position="444"/>
        <end position="478"/>
    </location>
</feature>
<evidence type="ECO:0000313" key="3">
    <source>
        <dbReference type="Proteomes" id="UP001163046"/>
    </source>
</evidence>
<evidence type="ECO:0000313" key="2">
    <source>
        <dbReference type="EMBL" id="KAJ7384996.1"/>
    </source>
</evidence>
<feature type="compositionally biased region" description="Low complexity" evidence="1">
    <location>
        <begin position="417"/>
        <end position="430"/>
    </location>
</feature>
<dbReference type="Pfam" id="PF12796">
    <property type="entry name" value="Ank_2"/>
    <property type="match status" value="1"/>
</dbReference>
<keyword evidence="3" id="KW-1185">Reference proteome</keyword>
<evidence type="ECO:0000256" key="1">
    <source>
        <dbReference type="SAM" id="MobiDB-lite"/>
    </source>
</evidence>
<feature type="compositionally biased region" description="Basic and acidic residues" evidence="1">
    <location>
        <begin position="263"/>
        <end position="276"/>
    </location>
</feature>
<protein>
    <submittedName>
        <fullName evidence="2">Uncharacterized protein</fullName>
    </submittedName>
</protein>
<comment type="caution">
    <text evidence="2">The sequence shown here is derived from an EMBL/GenBank/DDBJ whole genome shotgun (WGS) entry which is preliminary data.</text>
</comment>
<dbReference type="OrthoDB" id="5974416at2759"/>
<feature type="region of interest" description="Disordered" evidence="1">
    <location>
        <begin position="412"/>
        <end position="480"/>
    </location>
</feature>
<dbReference type="Gene3D" id="3.10.20.90">
    <property type="entry name" value="Phosphatidylinositol 3-kinase Catalytic Subunit, Chain A, domain 1"/>
    <property type="match status" value="1"/>
</dbReference>
<dbReference type="EMBL" id="MU825883">
    <property type="protein sequence ID" value="KAJ7384996.1"/>
    <property type="molecule type" value="Genomic_DNA"/>
</dbReference>
<dbReference type="InterPro" id="IPR036770">
    <property type="entry name" value="Ankyrin_rpt-contain_sf"/>
</dbReference>
<dbReference type="InterPro" id="IPR029071">
    <property type="entry name" value="Ubiquitin-like_domsf"/>
</dbReference>